<dbReference type="Pfam" id="PF13649">
    <property type="entry name" value="Methyltransf_25"/>
    <property type="match status" value="1"/>
</dbReference>
<accession>A0A9W6JUU4</accession>
<feature type="domain" description="Methyltransferase" evidence="5">
    <location>
        <begin position="73"/>
        <end position="145"/>
    </location>
</feature>
<dbReference type="GO" id="GO:0016279">
    <property type="term" value="F:protein-lysine N-methyltransferase activity"/>
    <property type="evidence" value="ECO:0007669"/>
    <property type="project" value="InterPro"/>
</dbReference>
<keyword evidence="3" id="KW-0949">S-adenosyl-L-methionine</keyword>
<organism evidence="6 7">
    <name type="scientific">Methylopila turkensis</name>
    <dbReference type="NCBI Taxonomy" id="1437816"/>
    <lineage>
        <taxon>Bacteria</taxon>
        <taxon>Pseudomonadati</taxon>
        <taxon>Pseudomonadota</taxon>
        <taxon>Alphaproteobacteria</taxon>
        <taxon>Hyphomicrobiales</taxon>
        <taxon>Methylopilaceae</taxon>
        <taxon>Methylopila</taxon>
    </lineage>
</organism>
<keyword evidence="7" id="KW-1185">Reference proteome</keyword>
<evidence type="ECO:0000313" key="7">
    <source>
        <dbReference type="Proteomes" id="UP001143309"/>
    </source>
</evidence>
<feature type="chain" id="PRO_5040952570" description="Methyltransferase domain-containing protein" evidence="4">
    <location>
        <begin position="24"/>
        <end position="277"/>
    </location>
</feature>
<dbReference type="SUPFAM" id="SSF53335">
    <property type="entry name" value="S-adenosyl-L-methionine-dependent methyltransferases"/>
    <property type="match status" value="1"/>
</dbReference>
<dbReference type="Proteomes" id="UP001143309">
    <property type="component" value="Unassembled WGS sequence"/>
</dbReference>
<dbReference type="InterPro" id="IPR029063">
    <property type="entry name" value="SAM-dependent_MTases_sf"/>
</dbReference>
<dbReference type="PANTHER" id="PTHR13610">
    <property type="entry name" value="METHYLTRANSFERASE DOMAIN-CONTAINING PROTEIN"/>
    <property type="match status" value="1"/>
</dbReference>
<dbReference type="Gene3D" id="3.40.50.150">
    <property type="entry name" value="Vaccinia Virus protein VP39"/>
    <property type="match status" value="1"/>
</dbReference>
<comment type="caution">
    <text evidence="6">The sequence shown here is derived from an EMBL/GenBank/DDBJ whole genome shotgun (WGS) entry which is preliminary data.</text>
</comment>
<evidence type="ECO:0000256" key="2">
    <source>
        <dbReference type="ARBA" id="ARBA00022679"/>
    </source>
</evidence>
<evidence type="ECO:0000256" key="1">
    <source>
        <dbReference type="ARBA" id="ARBA00022603"/>
    </source>
</evidence>
<protein>
    <recommendedName>
        <fullName evidence="5">Methyltransferase domain-containing protein</fullName>
    </recommendedName>
</protein>
<dbReference type="RefSeq" id="WP_271202323.1">
    <property type="nucleotide sequence ID" value="NZ_BSFL01000005.1"/>
</dbReference>
<keyword evidence="1" id="KW-0489">Methyltransferase</keyword>
<dbReference type="PANTHER" id="PTHR13610:SF11">
    <property type="entry name" value="METHYLTRANSFERASE DOMAIN-CONTAINING PROTEIN"/>
    <property type="match status" value="1"/>
</dbReference>
<feature type="signal peptide" evidence="4">
    <location>
        <begin position="1"/>
        <end position="23"/>
    </location>
</feature>
<gene>
    <name evidence="6" type="ORF">GCM10008174_36040</name>
</gene>
<dbReference type="GO" id="GO:0032259">
    <property type="term" value="P:methylation"/>
    <property type="evidence" value="ECO:0007669"/>
    <property type="project" value="UniProtKB-KW"/>
</dbReference>
<evidence type="ECO:0000313" key="6">
    <source>
        <dbReference type="EMBL" id="GLK81863.1"/>
    </source>
</evidence>
<reference evidence="6" key="1">
    <citation type="journal article" date="2014" name="Int. J. Syst. Evol. Microbiol.">
        <title>Complete genome sequence of Corynebacterium casei LMG S-19264T (=DSM 44701T), isolated from a smear-ripened cheese.</title>
        <authorList>
            <consortium name="US DOE Joint Genome Institute (JGI-PGF)"/>
            <person name="Walter F."/>
            <person name="Albersmeier A."/>
            <person name="Kalinowski J."/>
            <person name="Ruckert C."/>
        </authorList>
    </citation>
    <scope>NUCLEOTIDE SEQUENCE</scope>
    <source>
        <strain evidence="6">VKM B-2748</strain>
    </source>
</reference>
<dbReference type="InterPro" id="IPR041698">
    <property type="entry name" value="Methyltransf_25"/>
</dbReference>
<keyword evidence="4" id="KW-0732">Signal</keyword>
<evidence type="ECO:0000256" key="3">
    <source>
        <dbReference type="ARBA" id="ARBA00022691"/>
    </source>
</evidence>
<dbReference type="EMBL" id="BSFL01000005">
    <property type="protein sequence ID" value="GLK81863.1"/>
    <property type="molecule type" value="Genomic_DNA"/>
</dbReference>
<dbReference type="CDD" id="cd02440">
    <property type="entry name" value="AdoMet_MTases"/>
    <property type="match status" value="1"/>
</dbReference>
<evidence type="ECO:0000259" key="5">
    <source>
        <dbReference type="Pfam" id="PF13649"/>
    </source>
</evidence>
<dbReference type="InterPro" id="IPR026170">
    <property type="entry name" value="FAM173A/B"/>
</dbReference>
<name>A0A9W6JUU4_9HYPH</name>
<reference evidence="6" key="2">
    <citation type="submission" date="2023-01" db="EMBL/GenBank/DDBJ databases">
        <authorList>
            <person name="Sun Q."/>
            <person name="Evtushenko L."/>
        </authorList>
    </citation>
    <scope>NUCLEOTIDE SEQUENCE</scope>
    <source>
        <strain evidence="6">VKM B-2748</strain>
    </source>
</reference>
<keyword evidence="2" id="KW-0808">Transferase</keyword>
<proteinExistence type="predicted"/>
<evidence type="ECO:0000256" key="4">
    <source>
        <dbReference type="SAM" id="SignalP"/>
    </source>
</evidence>
<dbReference type="AlphaFoldDB" id="A0A9W6JUU4"/>
<sequence length="277" mass="29307">MTKLRTALLAGALSALTFGGALAQTPAEAPPAATEYTPSSGQDGKDVVWVPTAQALVDRMLEMAEVTKDDYLVDLGSGDGRTVITAAKRGVRAHGVEFNPDMVALSRKAAKAEGVAETATFEQGDIFETDFSKASVVTLFLLTELNIRLRPTILEMKPGTRVVSNSFDMGDWQPDETAQAASGCSSFCRALKWVVPAKVAGEWRMDGGALKLDQKYQMLTGALVKDGTSTPITEAKMNGSEITFTAKGKRYTGRVDGAAMSGTVEGGGAWSATQNQT</sequence>